<evidence type="ECO:0000256" key="5">
    <source>
        <dbReference type="ARBA" id="ARBA00022827"/>
    </source>
</evidence>
<dbReference type="Gene3D" id="3.40.50.80">
    <property type="entry name" value="Nucleotide-binding domain of ferredoxin-NADP reductase (FNR) module"/>
    <property type="match status" value="1"/>
</dbReference>
<dbReference type="InterPro" id="IPR001834">
    <property type="entry name" value="CBR-like"/>
</dbReference>
<evidence type="ECO:0000313" key="11">
    <source>
        <dbReference type="EMBL" id="KAF7713171.1"/>
    </source>
</evidence>
<dbReference type="Proteomes" id="UP000631181">
    <property type="component" value="Unassembled WGS sequence"/>
</dbReference>
<dbReference type="SUPFAM" id="SSF55856">
    <property type="entry name" value="Cytochrome b5-like heme/steroid binding domain"/>
    <property type="match status" value="1"/>
</dbReference>
<feature type="binding site" evidence="8">
    <location>
        <position position="254"/>
    </location>
    <ligand>
        <name>FAD</name>
        <dbReference type="ChEBI" id="CHEBI:57692"/>
    </ligand>
</feature>
<dbReference type="PROSITE" id="PS50255">
    <property type="entry name" value="CYTOCHROME_B5_2"/>
    <property type="match status" value="1"/>
</dbReference>
<keyword evidence="4 8" id="KW-0285">Flavoprotein</keyword>
<evidence type="ECO:0000259" key="9">
    <source>
        <dbReference type="PROSITE" id="PS50255"/>
    </source>
</evidence>
<dbReference type="SUPFAM" id="SSF52343">
    <property type="entry name" value="Ferredoxin reductase-like, C-terminal NADP-linked domain"/>
    <property type="match status" value="1"/>
</dbReference>
<comment type="subcellular location">
    <subcellularLocation>
        <location evidence="2">Membrane</location>
    </subcellularLocation>
</comment>
<keyword evidence="12" id="KW-1185">Reference proteome</keyword>
<sequence>MKELTTEELKLDKEKTDPWVAIQGKVYHVAEYAKDHPEGMNVLLDVAGQDATAAYKDVGHSEDANEILESYVIDTLKDATDFKRREGVRLAQHPLIPPKASNNSDSMVKLGVAAGTTLSLRLVLLSQESSVNIPELSRHLPQLGRVVTGKLSDSLPHGEIVNGALAKAACSMSNLHPAPGILPTKGFKALPVIAKDFFAPNVYRLVFQLPHPHDVTGLPFGQHVAIKANFDGQFVSRSYTPRSNNLELSRLGLVVKHYEDGLLTGEYVTKLEVGDKVLFRGPKGSTRYKNGLGKNLGMIAGGTGIAPMCQLIRVICEDEIDTTEISPIYANRKEEGILLRTEPEAYVEASPRTLRVWYVLDHPQQKRQYGNGYMTPAVMRERRTSSQLIPK</sequence>
<comment type="cofactor">
    <cofactor evidence="1 8">
        <name>FAD</name>
        <dbReference type="ChEBI" id="CHEBI:57692"/>
    </cofactor>
</comment>
<dbReference type="Gene3D" id="2.40.30.10">
    <property type="entry name" value="Translation factors"/>
    <property type="match status" value="1"/>
</dbReference>
<evidence type="ECO:0008006" key="13">
    <source>
        <dbReference type="Google" id="ProtNLM"/>
    </source>
</evidence>
<dbReference type="InterPro" id="IPR001199">
    <property type="entry name" value="Cyt_B5-like_heme/steroid-bd"/>
</dbReference>
<proteinExistence type="inferred from homology"/>
<keyword evidence="6" id="KW-0560">Oxidoreductase</keyword>
<dbReference type="SUPFAM" id="SSF63380">
    <property type="entry name" value="Riboflavin synthase domain-like"/>
    <property type="match status" value="1"/>
</dbReference>
<evidence type="ECO:0000256" key="7">
    <source>
        <dbReference type="ARBA" id="ARBA00023136"/>
    </source>
</evidence>
<dbReference type="OrthoDB" id="432685at2759"/>
<reference evidence="11" key="1">
    <citation type="journal article" date="2020" name="Front. Microbiol.">
        <title>Gene regulatory networks of Penicillium echinulatum 2HH and Penicillium oxalicum 114-2 inferred by a computational biology approach.</title>
        <authorList>
            <person name="Lenz A.R."/>
            <person name="Galan-Vasquez E."/>
            <person name="Balbinot E."/>
            <person name="De Abreu F.P."/>
            <person name="De Oliveira N.S."/>
            <person name="Da Rosa L.O."/>
            <person name="De Avila E Silva S."/>
            <person name="Camassola M."/>
            <person name="Dillon A.J.P."/>
            <person name="Perez-Rueda E."/>
        </authorList>
    </citation>
    <scope>NUCLEOTIDE SEQUENCE</scope>
    <source>
        <strain evidence="11">S1M29</strain>
    </source>
</reference>
<gene>
    <name evidence="11" type="ORF">PECM_001532</name>
</gene>
<dbReference type="GO" id="GO:0016491">
    <property type="term" value="F:oxidoreductase activity"/>
    <property type="evidence" value="ECO:0007669"/>
    <property type="project" value="UniProtKB-KW"/>
</dbReference>
<dbReference type="Pfam" id="PF00175">
    <property type="entry name" value="NAD_binding_1"/>
    <property type="match status" value="1"/>
</dbReference>
<dbReference type="AlphaFoldDB" id="A0A8J8VWV0"/>
<feature type="domain" description="Cytochrome b5 heme-binding" evidence="9">
    <location>
        <begin position="1"/>
        <end position="77"/>
    </location>
</feature>
<dbReference type="InterPro" id="IPR039261">
    <property type="entry name" value="FNR_nucleotide-bd"/>
</dbReference>
<comment type="similarity">
    <text evidence="3">Belongs to the flavoprotein pyridine nucleotide cytochrome reductase family.</text>
</comment>
<evidence type="ECO:0000256" key="6">
    <source>
        <dbReference type="ARBA" id="ARBA00023002"/>
    </source>
</evidence>
<feature type="binding site" evidence="8">
    <location>
        <position position="239"/>
    </location>
    <ligand>
        <name>FAD</name>
        <dbReference type="ChEBI" id="CHEBI:57692"/>
    </ligand>
</feature>
<keyword evidence="7" id="KW-0472">Membrane</keyword>
<dbReference type="InterPro" id="IPR008333">
    <property type="entry name" value="Cbr1-like_FAD-bd_dom"/>
</dbReference>
<accession>A0A8J8VWV0</accession>
<dbReference type="EMBL" id="WIWV01000130">
    <property type="protein sequence ID" value="KAF7713171.1"/>
    <property type="molecule type" value="Genomic_DNA"/>
</dbReference>
<dbReference type="PANTHER" id="PTHR19370">
    <property type="entry name" value="NADH-CYTOCHROME B5 REDUCTASE"/>
    <property type="match status" value="1"/>
</dbReference>
<evidence type="ECO:0000256" key="8">
    <source>
        <dbReference type="PIRSR" id="PIRSR601834-1"/>
    </source>
</evidence>
<evidence type="ECO:0000256" key="4">
    <source>
        <dbReference type="ARBA" id="ARBA00022630"/>
    </source>
</evidence>
<dbReference type="Gene3D" id="3.10.120.10">
    <property type="entry name" value="Cytochrome b5-like heme/steroid binding domain"/>
    <property type="match status" value="1"/>
</dbReference>
<dbReference type="GO" id="GO:0005783">
    <property type="term" value="C:endoplasmic reticulum"/>
    <property type="evidence" value="ECO:0007669"/>
    <property type="project" value="TreeGrafter"/>
</dbReference>
<comment type="caution">
    <text evidence="11">The sequence shown here is derived from an EMBL/GenBank/DDBJ whole genome shotgun (WGS) entry which is preliminary data.</text>
</comment>
<evidence type="ECO:0000313" key="12">
    <source>
        <dbReference type="Proteomes" id="UP000631181"/>
    </source>
</evidence>
<feature type="binding site" evidence="8">
    <location>
        <position position="256"/>
    </location>
    <ligand>
        <name>FAD</name>
        <dbReference type="ChEBI" id="CHEBI:57692"/>
    </ligand>
</feature>
<dbReference type="Pfam" id="PF00970">
    <property type="entry name" value="FAD_binding_6"/>
    <property type="match status" value="1"/>
</dbReference>
<dbReference type="InterPro" id="IPR036400">
    <property type="entry name" value="Cyt_B5-like_heme/steroid_sf"/>
</dbReference>
<dbReference type="GO" id="GO:0016020">
    <property type="term" value="C:membrane"/>
    <property type="evidence" value="ECO:0007669"/>
    <property type="project" value="UniProtKB-SubCell"/>
</dbReference>
<evidence type="ECO:0000256" key="2">
    <source>
        <dbReference type="ARBA" id="ARBA00004370"/>
    </source>
</evidence>
<protein>
    <recommendedName>
        <fullName evidence="13">Cytochrome b5 heme-binding domain-containing protein</fullName>
    </recommendedName>
</protein>
<dbReference type="PANTHER" id="PTHR19370:SF178">
    <property type="entry name" value="CYTOCHROME-B5 REDUCTASE"/>
    <property type="match status" value="1"/>
</dbReference>
<dbReference type="CDD" id="cd06183">
    <property type="entry name" value="cyt_b5_reduct_like"/>
    <property type="match status" value="1"/>
</dbReference>
<feature type="binding site" evidence="8">
    <location>
        <position position="237"/>
    </location>
    <ligand>
        <name>FAD</name>
        <dbReference type="ChEBI" id="CHEBI:57692"/>
    </ligand>
</feature>
<feature type="domain" description="FAD-binding FR-type" evidence="10">
    <location>
        <begin position="185"/>
        <end position="289"/>
    </location>
</feature>
<dbReference type="InterPro" id="IPR017927">
    <property type="entry name" value="FAD-bd_FR_type"/>
</dbReference>
<keyword evidence="5 8" id="KW-0274">FAD</keyword>
<dbReference type="InterPro" id="IPR001433">
    <property type="entry name" value="OxRdtase_FAD/NAD-bd"/>
</dbReference>
<dbReference type="PROSITE" id="PS51384">
    <property type="entry name" value="FAD_FR"/>
    <property type="match status" value="1"/>
</dbReference>
<evidence type="ECO:0000259" key="10">
    <source>
        <dbReference type="PROSITE" id="PS51384"/>
    </source>
</evidence>
<organism evidence="11 12">
    <name type="scientific">Penicillium ucsense</name>
    <dbReference type="NCBI Taxonomy" id="2839758"/>
    <lineage>
        <taxon>Eukaryota</taxon>
        <taxon>Fungi</taxon>
        <taxon>Dikarya</taxon>
        <taxon>Ascomycota</taxon>
        <taxon>Pezizomycotina</taxon>
        <taxon>Eurotiomycetes</taxon>
        <taxon>Eurotiomycetidae</taxon>
        <taxon>Eurotiales</taxon>
        <taxon>Aspergillaceae</taxon>
        <taxon>Penicillium</taxon>
    </lineage>
</organism>
<dbReference type="SMART" id="SM01117">
    <property type="entry name" value="Cyt-b5"/>
    <property type="match status" value="1"/>
</dbReference>
<dbReference type="Pfam" id="PF00173">
    <property type="entry name" value="Cyt-b5"/>
    <property type="match status" value="1"/>
</dbReference>
<dbReference type="InterPro" id="IPR017938">
    <property type="entry name" value="Riboflavin_synthase-like_b-brl"/>
</dbReference>
<evidence type="ECO:0000256" key="3">
    <source>
        <dbReference type="ARBA" id="ARBA00006105"/>
    </source>
</evidence>
<dbReference type="PRINTS" id="PR00406">
    <property type="entry name" value="CYTB5RDTASE"/>
</dbReference>
<name>A0A8J8VWV0_9EURO</name>
<evidence type="ECO:0000256" key="1">
    <source>
        <dbReference type="ARBA" id="ARBA00001974"/>
    </source>
</evidence>